<dbReference type="Gene3D" id="3.30.460.10">
    <property type="entry name" value="Beta Polymerase, domain 2"/>
    <property type="match status" value="1"/>
</dbReference>
<gene>
    <name evidence="2" type="ORF">A2642_02895</name>
</gene>
<evidence type="ECO:0000313" key="3">
    <source>
        <dbReference type="Proteomes" id="UP000178700"/>
    </source>
</evidence>
<dbReference type="SUPFAM" id="SSF81301">
    <property type="entry name" value="Nucleotidyltransferase"/>
    <property type="match status" value="1"/>
</dbReference>
<name>A0A1F6V2X0_9BACT</name>
<comment type="caution">
    <text evidence="2">The sequence shown here is derived from an EMBL/GenBank/DDBJ whole genome shotgun (WGS) entry which is preliminary data.</text>
</comment>
<dbReference type="CDD" id="cd05403">
    <property type="entry name" value="NT_KNTase_like"/>
    <property type="match status" value="1"/>
</dbReference>
<evidence type="ECO:0000313" key="2">
    <source>
        <dbReference type="EMBL" id="OGI64101.1"/>
    </source>
</evidence>
<dbReference type="PANTHER" id="PTHR43449">
    <property type="entry name" value="NUCLEOTIDYLTRANSFERASE"/>
    <property type="match status" value="1"/>
</dbReference>
<feature type="domain" description="Polymerase nucleotidyl transferase" evidence="1">
    <location>
        <begin position="11"/>
        <end position="86"/>
    </location>
</feature>
<proteinExistence type="predicted"/>
<dbReference type="Proteomes" id="UP000178700">
    <property type="component" value="Unassembled WGS sequence"/>
</dbReference>
<dbReference type="PANTHER" id="PTHR43449:SF1">
    <property type="entry name" value="POLYMERASE BETA NUCLEOTIDYLTRANSFERASE DOMAIN-CONTAINING PROTEIN"/>
    <property type="match status" value="1"/>
</dbReference>
<dbReference type="InterPro" id="IPR043519">
    <property type="entry name" value="NT_sf"/>
</dbReference>
<evidence type="ECO:0000259" key="1">
    <source>
        <dbReference type="Pfam" id="PF01909"/>
    </source>
</evidence>
<organism evidence="2 3">
    <name type="scientific">Candidatus Nomurabacteria bacterium RIFCSPHIGHO2_01_FULL_39_10</name>
    <dbReference type="NCBI Taxonomy" id="1801733"/>
    <lineage>
        <taxon>Bacteria</taxon>
        <taxon>Candidatus Nomuraibacteriota</taxon>
    </lineage>
</organism>
<accession>A0A1F6V2X0</accession>
<dbReference type="AlphaFoldDB" id="A0A1F6V2X0"/>
<reference evidence="2 3" key="1">
    <citation type="journal article" date="2016" name="Nat. Commun.">
        <title>Thousands of microbial genomes shed light on interconnected biogeochemical processes in an aquifer system.</title>
        <authorList>
            <person name="Anantharaman K."/>
            <person name="Brown C.T."/>
            <person name="Hug L.A."/>
            <person name="Sharon I."/>
            <person name="Castelle C.J."/>
            <person name="Probst A.J."/>
            <person name="Thomas B.C."/>
            <person name="Singh A."/>
            <person name="Wilkins M.J."/>
            <person name="Karaoz U."/>
            <person name="Brodie E.L."/>
            <person name="Williams K.H."/>
            <person name="Hubbard S.S."/>
            <person name="Banfield J.F."/>
        </authorList>
    </citation>
    <scope>NUCLEOTIDE SEQUENCE [LARGE SCALE GENOMIC DNA]</scope>
</reference>
<dbReference type="Pfam" id="PF01909">
    <property type="entry name" value="NTP_transf_2"/>
    <property type="match status" value="1"/>
</dbReference>
<dbReference type="GO" id="GO:0016779">
    <property type="term" value="F:nucleotidyltransferase activity"/>
    <property type="evidence" value="ECO:0007669"/>
    <property type="project" value="InterPro"/>
</dbReference>
<sequence length="104" mass="12431">MSKLETIKIVRQFAKKLKREKFPFSSVYFFGSRAKGTHHKDSDIDIAVISPKFRNRFGRNYRKLWDFRDEIDDRIEFHGFTEADFKNNADPLVYEIRKTGIRVV</sequence>
<dbReference type="InterPro" id="IPR002934">
    <property type="entry name" value="Polymerase_NTP_transf_dom"/>
</dbReference>
<dbReference type="EMBL" id="MFTJ01000058">
    <property type="protein sequence ID" value="OGI64101.1"/>
    <property type="molecule type" value="Genomic_DNA"/>
</dbReference>
<protein>
    <recommendedName>
        <fullName evidence="1">Polymerase nucleotidyl transferase domain-containing protein</fullName>
    </recommendedName>
</protein>